<dbReference type="GO" id="GO:0033698">
    <property type="term" value="C:Rpd3L complex"/>
    <property type="evidence" value="ECO:0007669"/>
    <property type="project" value="UniProtKB-ARBA"/>
</dbReference>
<dbReference type="SUPFAM" id="SSF47762">
    <property type="entry name" value="PAH2 domain"/>
    <property type="match status" value="2"/>
</dbReference>
<organism evidence="7 8">
    <name type="scientific">Candolleomyces eurysporus</name>
    <dbReference type="NCBI Taxonomy" id="2828524"/>
    <lineage>
        <taxon>Eukaryota</taxon>
        <taxon>Fungi</taxon>
        <taxon>Dikarya</taxon>
        <taxon>Basidiomycota</taxon>
        <taxon>Agaricomycotina</taxon>
        <taxon>Agaricomycetes</taxon>
        <taxon>Agaricomycetidae</taxon>
        <taxon>Agaricales</taxon>
        <taxon>Agaricineae</taxon>
        <taxon>Psathyrellaceae</taxon>
        <taxon>Candolleomyces</taxon>
    </lineage>
</organism>
<dbReference type="Proteomes" id="UP001140091">
    <property type="component" value="Unassembled WGS sequence"/>
</dbReference>
<evidence type="ECO:0000256" key="3">
    <source>
        <dbReference type="ARBA" id="ARBA00022737"/>
    </source>
</evidence>
<dbReference type="PANTHER" id="PTHR12346">
    <property type="entry name" value="SIN3B-RELATED"/>
    <property type="match status" value="1"/>
</dbReference>
<dbReference type="Pfam" id="PF02671">
    <property type="entry name" value="PAH"/>
    <property type="match status" value="2"/>
</dbReference>
<accession>A0A9W8J7K8</accession>
<dbReference type="GO" id="GO:0010628">
    <property type="term" value="P:positive regulation of gene expression"/>
    <property type="evidence" value="ECO:0007669"/>
    <property type="project" value="UniProtKB-ARBA"/>
</dbReference>
<dbReference type="InterPro" id="IPR039774">
    <property type="entry name" value="Sin3-like"/>
</dbReference>
<comment type="subcellular location">
    <subcellularLocation>
        <location evidence="1 5">Nucleus</location>
    </subcellularLocation>
</comment>
<dbReference type="Gene3D" id="1.20.1160.11">
    <property type="entry name" value="Paired amphipathic helix"/>
    <property type="match status" value="2"/>
</dbReference>
<keyword evidence="4 5" id="KW-0539">Nucleus</keyword>
<dbReference type="FunFam" id="1.20.1160.11:FF:000003">
    <property type="entry name" value="Paired amphipathic helix SIN3-like protein"/>
    <property type="match status" value="1"/>
</dbReference>
<gene>
    <name evidence="7" type="ORF">H1R20_g11426</name>
</gene>
<keyword evidence="3" id="KW-0677">Repeat</keyword>
<reference evidence="7" key="1">
    <citation type="submission" date="2022-06" db="EMBL/GenBank/DDBJ databases">
        <title>Genome Sequence of Candolleomyces eurysporus.</title>
        <authorList>
            <person name="Buettner E."/>
        </authorList>
    </citation>
    <scope>NUCLEOTIDE SEQUENCE</scope>
    <source>
        <strain evidence="7">VTCC 930004</strain>
    </source>
</reference>
<proteinExistence type="predicted"/>
<evidence type="ECO:0000256" key="5">
    <source>
        <dbReference type="PROSITE-ProRule" id="PRU00810"/>
    </source>
</evidence>
<keyword evidence="8" id="KW-1185">Reference proteome</keyword>
<feature type="region of interest" description="Disordered" evidence="6">
    <location>
        <begin position="255"/>
        <end position="312"/>
    </location>
</feature>
<evidence type="ECO:0000256" key="4">
    <source>
        <dbReference type="ARBA" id="ARBA00023242"/>
    </source>
</evidence>
<dbReference type="FunFam" id="1.20.1160.11:FF:000001">
    <property type="entry name" value="Paired amphipathic helix protein Sin3"/>
    <property type="match status" value="1"/>
</dbReference>
<evidence type="ECO:0000256" key="1">
    <source>
        <dbReference type="ARBA" id="ARBA00004123"/>
    </source>
</evidence>
<dbReference type="PROSITE" id="PS51477">
    <property type="entry name" value="PAH"/>
    <property type="match status" value="2"/>
</dbReference>
<evidence type="ECO:0000256" key="2">
    <source>
        <dbReference type="ARBA" id="ARBA00022491"/>
    </source>
</evidence>
<protein>
    <recommendedName>
        <fullName evidence="9">PAH2 domain-containing protein</fullName>
    </recommendedName>
</protein>
<dbReference type="PANTHER" id="PTHR12346:SF0">
    <property type="entry name" value="SIN3A, ISOFORM G"/>
    <property type="match status" value="1"/>
</dbReference>
<keyword evidence="2" id="KW-0678">Repressor</keyword>
<name>A0A9W8J7K8_9AGAR</name>
<dbReference type="GO" id="GO:0003714">
    <property type="term" value="F:transcription corepressor activity"/>
    <property type="evidence" value="ECO:0007669"/>
    <property type="project" value="InterPro"/>
</dbReference>
<evidence type="ECO:0000256" key="6">
    <source>
        <dbReference type="SAM" id="MobiDB-lite"/>
    </source>
</evidence>
<evidence type="ECO:0000313" key="7">
    <source>
        <dbReference type="EMBL" id="KAJ2925668.1"/>
    </source>
</evidence>
<dbReference type="InterPro" id="IPR036600">
    <property type="entry name" value="PAH_sf"/>
</dbReference>
<dbReference type="EMBL" id="JANBPK010001134">
    <property type="protein sequence ID" value="KAJ2925668.1"/>
    <property type="molecule type" value="Genomic_DNA"/>
</dbReference>
<dbReference type="OrthoDB" id="10265969at2759"/>
<sequence>MSVDQMSRPLNVTDALGYLDAVKNQFQEKPDVYNQFLDIMKDFKSQAIDTPGVIQRVSQLFHGNPALIQGFNTFLPQGYRIDISPDHDHTITVTTPMGTTTQSTGTNVILSRTTREMPALAGPGLVYPGVPPILAGPARALTPHGYHDPASFSPGFQQQTTAASFLGNLNKNNGAGGPALEPGPPSEFNHAIQYLNRIKARYTDDQNTYKQFLDILQTYQREGKNSQDNQVYEQVKMLFKGAPDLVHEFQKFLSRGGGRRGSATGRADDGQPDVGPAASTSTPESPACEEGRAREEEEEDGQGTNARTNAQGCSISRAFRFNSFMKGGLTWGE</sequence>
<dbReference type="AlphaFoldDB" id="A0A9W8J7K8"/>
<comment type="caution">
    <text evidence="7">The sequence shown here is derived from an EMBL/GenBank/DDBJ whole genome shotgun (WGS) entry which is preliminary data.</text>
</comment>
<dbReference type="GO" id="GO:0000122">
    <property type="term" value="P:negative regulation of transcription by RNA polymerase II"/>
    <property type="evidence" value="ECO:0007669"/>
    <property type="project" value="TreeGrafter"/>
</dbReference>
<evidence type="ECO:0008006" key="9">
    <source>
        <dbReference type="Google" id="ProtNLM"/>
    </source>
</evidence>
<feature type="compositionally biased region" description="Polar residues" evidence="6">
    <location>
        <begin position="302"/>
        <end position="312"/>
    </location>
</feature>
<feature type="non-terminal residue" evidence="7">
    <location>
        <position position="333"/>
    </location>
</feature>
<dbReference type="InterPro" id="IPR003822">
    <property type="entry name" value="PAH"/>
</dbReference>
<evidence type="ECO:0000313" key="8">
    <source>
        <dbReference type="Proteomes" id="UP001140091"/>
    </source>
</evidence>